<dbReference type="GO" id="GO:0006310">
    <property type="term" value="P:DNA recombination"/>
    <property type="evidence" value="ECO:0007669"/>
    <property type="project" value="InterPro"/>
</dbReference>
<dbReference type="NCBIfam" id="NF041497">
    <property type="entry name" value="MobV"/>
    <property type="match status" value="1"/>
</dbReference>
<dbReference type="CDD" id="cd17242">
    <property type="entry name" value="MobM_relaxase"/>
    <property type="match status" value="1"/>
</dbReference>
<dbReference type="Pfam" id="PF01076">
    <property type="entry name" value="Mob_Pre"/>
    <property type="match status" value="1"/>
</dbReference>
<protein>
    <submittedName>
        <fullName evidence="4">Plasmid recombination enzyme</fullName>
    </submittedName>
</protein>
<proteinExistence type="inferred from homology"/>
<dbReference type="Proteomes" id="UP000414364">
    <property type="component" value="Unassembled WGS sequence"/>
</dbReference>
<evidence type="ECO:0000256" key="1">
    <source>
        <dbReference type="ARBA" id="ARBA00010657"/>
    </source>
</evidence>
<feature type="compositionally biased region" description="Basic and acidic residues" evidence="3">
    <location>
        <begin position="391"/>
        <end position="411"/>
    </location>
</feature>
<dbReference type="Gene3D" id="3.30.930.30">
    <property type="match status" value="1"/>
</dbReference>
<comment type="similarity">
    <text evidence="1">Belongs to the plasmid mobilization pre family.</text>
</comment>
<dbReference type="GO" id="GO:0003677">
    <property type="term" value="F:DNA binding"/>
    <property type="evidence" value="ECO:0007669"/>
    <property type="project" value="InterPro"/>
</dbReference>
<organism evidence="4 5">
    <name type="scientific">Companilactobacillus halodurans</name>
    <dbReference type="NCBI Taxonomy" id="2584183"/>
    <lineage>
        <taxon>Bacteria</taxon>
        <taxon>Bacillati</taxon>
        <taxon>Bacillota</taxon>
        <taxon>Bacilli</taxon>
        <taxon>Lactobacillales</taxon>
        <taxon>Lactobacillaceae</taxon>
        <taxon>Companilactobacillus</taxon>
    </lineage>
</organism>
<accession>A0A5P0ZSJ4</accession>
<feature type="compositionally biased region" description="Basic and acidic residues" evidence="3">
    <location>
        <begin position="192"/>
        <end position="205"/>
    </location>
</feature>
<dbReference type="RefSeq" id="WP_153386831.1">
    <property type="nucleotide sequence ID" value="NZ_VDFP01000049.1"/>
</dbReference>
<dbReference type="EMBL" id="VDFP01000049">
    <property type="protein sequence ID" value="MQS77055.1"/>
    <property type="molecule type" value="Genomic_DNA"/>
</dbReference>
<evidence type="ECO:0000313" key="4">
    <source>
        <dbReference type="EMBL" id="MQS77055.1"/>
    </source>
</evidence>
<keyword evidence="2" id="KW-0175">Coiled coil</keyword>
<comment type="caution">
    <text evidence="4">The sequence shown here is derived from an EMBL/GenBank/DDBJ whole genome shotgun (WGS) entry which is preliminary data.</text>
</comment>
<reference evidence="4 5" key="1">
    <citation type="journal article" date="2019" name="Syst. Appl. Microbiol.">
        <title>Polyphasic characterization of two novel Lactobacillus spp. isolated from blown salami packages: Description of Lactobacillus halodurans sp. nov. and Lactobacillus salsicarnum sp. nov.</title>
        <authorList>
            <person name="Schuster J.A."/>
            <person name="Klingl A."/>
            <person name="Vogel R.F."/>
            <person name="Ehrmann M.A."/>
        </authorList>
    </citation>
    <scope>NUCLEOTIDE SEQUENCE [LARGE SCALE GENOMIC DNA]</scope>
    <source>
        <strain evidence="4 5">TMW 1.2172</strain>
    </source>
</reference>
<dbReference type="InterPro" id="IPR001668">
    <property type="entry name" value="Mob_Pre"/>
</dbReference>
<gene>
    <name evidence="4" type="ORF">FHL06_12035</name>
</gene>
<feature type="coiled-coil region" evidence="2">
    <location>
        <begin position="207"/>
        <end position="333"/>
    </location>
</feature>
<dbReference type="AlphaFoldDB" id="A0A5P0ZSJ4"/>
<evidence type="ECO:0000313" key="5">
    <source>
        <dbReference type="Proteomes" id="UP000414364"/>
    </source>
</evidence>
<feature type="non-terminal residue" evidence="4">
    <location>
        <position position="411"/>
    </location>
</feature>
<feature type="region of interest" description="Disordered" evidence="3">
    <location>
        <begin position="182"/>
        <end position="205"/>
    </location>
</feature>
<feature type="region of interest" description="Disordered" evidence="3">
    <location>
        <begin position="389"/>
        <end position="411"/>
    </location>
</feature>
<name>A0A5P0ZSJ4_9LACO</name>
<evidence type="ECO:0000256" key="2">
    <source>
        <dbReference type="SAM" id="Coils"/>
    </source>
</evidence>
<sequence length="411" mass="49128">MSYSIIRVARVKSKTNTTGIQKHVQRENKNYENDDIDLEKSYLNYDLVNDSDIDFNQKIDEKIEQNYAGKRKIRNDAIKHIDGVITSDEDFFKFKSTEDIKSFFEDSKQFLENEYGKENLLYATVHMDEKTPHMHYGFVPITEDGRLSAKEVIGNKKSLTEFQDRFNQYLNDKGYRLERGESKNKTERKHRQVEQYKSETKYHEKEKEFARQTLKGTEKQIQNHQRLIDHYKREIKPIKASYDNMKSELKDWEEIKLPKLKKEAQNIENQKHKESKKIEDLKQERDRHLDILGSVDSQIDEYKEKNAYEKVKLDEIRAKKQKEEEEYQNLINVLNEPVNDKYEYEYKKPSLFSKEKEATGKVIISEDNYKILKQRSALAARLEPTFTELNSGKERKQDKEHIRRLQDENSK</sequence>
<evidence type="ECO:0000256" key="3">
    <source>
        <dbReference type="SAM" id="MobiDB-lite"/>
    </source>
</evidence>